<evidence type="ECO:0000313" key="1">
    <source>
        <dbReference type="EMBL" id="GGJ45034.1"/>
    </source>
</evidence>
<evidence type="ECO:0000313" key="2">
    <source>
        <dbReference type="Proteomes" id="UP000661507"/>
    </source>
</evidence>
<accession>A0A917P1H6</accession>
<dbReference type="AlphaFoldDB" id="A0A917P1H6"/>
<dbReference type="EMBL" id="BMKW01000038">
    <property type="protein sequence ID" value="GGJ45034.1"/>
    <property type="molecule type" value="Genomic_DNA"/>
</dbReference>
<keyword evidence="2" id="KW-1185">Reference proteome</keyword>
<sequence>MALLTRLHFTAWVLGAAFAVALGVPGNLAAQPALEPGWRFTVTPYAWAPTNNGMSVMPFRLVQATPRVPVSALTPSTYWKPSTSPA</sequence>
<reference evidence="1" key="2">
    <citation type="submission" date="2020-09" db="EMBL/GenBank/DDBJ databases">
        <authorList>
            <person name="Sun Q."/>
            <person name="Zhou Y."/>
        </authorList>
    </citation>
    <scope>NUCLEOTIDE SEQUENCE</scope>
    <source>
        <strain evidence="1">CGMCC 1.3617</strain>
    </source>
</reference>
<gene>
    <name evidence="1" type="ORF">GCM10011320_60570</name>
</gene>
<name>A0A917P1H6_9PROT</name>
<organism evidence="1 2">
    <name type="scientific">Neoroseomonas lacus</name>
    <dbReference type="NCBI Taxonomy" id="287609"/>
    <lineage>
        <taxon>Bacteria</taxon>
        <taxon>Pseudomonadati</taxon>
        <taxon>Pseudomonadota</taxon>
        <taxon>Alphaproteobacteria</taxon>
        <taxon>Acetobacterales</taxon>
        <taxon>Acetobacteraceae</taxon>
        <taxon>Neoroseomonas</taxon>
    </lineage>
</organism>
<dbReference type="Proteomes" id="UP000661507">
    <property type="component" value="Unassembled WGS sequence"/>
</dbReference>
<protein>
    <submittedName>
        <fullName evidence="1">Uncharacterized protein</fullName>
    </submittedName>
</protein>
<reference evidence="1" key="1">
    <citation type="journal article" date="2014" name="Int. J. Syst. Evol. Microbiol.">
        <title>Complete genome sequence of Corynebacterium casei LMG S-19264T (=DSM 44701T), isolated from a smear-ripened cheese.</title>
        <authorList>
            <consortium name="US DOE Joint Genome Institute (JGI-PGF)"/>
            <person name="Walter F."/>
            <person name="Albersmeier A."/>
            <person name="Kalinowski J."/>
            <person name="Ruckert C."/>
        </authorList>
    </citation>
    <scope>NUCLEOTIDE SEQUENCE</scope>
    <source>
        <strain evidence="1">CGMCC 1.3617</strain>
    </source>
</reference>
<comment type="caution">
    <text evidence="1">The sequence shown here is derived from an EMBL/GenBank/DDBJ whole genome shotgun (WGS) entry which is preliminary data.</text>
</comment>
<proteinExistence type="predicted"/>